<dbReference type="AlphaFoldDB" id="A0AA38C527"/>
<name>A0AA38C527_TAXCH</name>
<feature type="region of interest" description="Disordered" evidence="2">
    <location>
        <begin position="620"/>
        <end position="639"/>
    </location>
</feature>
<organism evidence="3 4">
    <name type="scientific">Taxus chinensis</name>
    <name type="common">Chinese yew</name>
    <name type="synonym">Taxus wallichiana var. chinensis</name>
    <dbReference type="NCBI Taxonomy" id="29808"/>
    <lineage>
        <taxon>Eukaryota</taxon>
        <taxon>Viridiplantae</taxon>
        <taxon>Streptophyta</taxon>
        <taxon>Embryophyta</taxon>
        <taxon>Tracheophyta</taxon>
        <taxon>Spermatophyta</taxon>
        <taxon>Pinopsida</taxon>
        <taxon>Pinidae</taxon>
        <taxon>Conifers II</taxon>
        <taxon>Cupressales</taxon>
        <taxon>Taxaceae</taxon>
        <taxon>Taxus</taxon>
    </lineage>
</organism>
<sequence>MGNQMTDTTFLRWVSLLLHADQQLSSKEHMSTSSKRPIKSKGKAKLTEEEMKYKYQRVRMPESQAECSMDIRDSELGHIDMEEFWARTQKVTRSPWMDKLIGSALHFAGGIPVSAVNNEFMMVVAQCYNKDTRCVENSKGEVVINLTARHFEIILGIPHHRHFVAVSQAECIKAWDDNEDQCMQLMNEVYLKNKKVITRWPQIIHRSDFSEELSDTITFLSRVFGLSDAHYFHKWMLRYLETMNKNMPDQRFCWGEIISSTISEQLQQFSTTGTFHMNSYVVYAAASERDYPGLTRSGVWPQVKIYEYYPELRLENSISQFTKINDAFFYHIICLLRPNMTYGRTTKSIVAATEKWGALFTQFPTFTYLRAANFLGEPTRLPRYAGPKLILLELSRQLITYHEKCLKRKKGGTPFPLTVGRYTCSTHHKAKEMFAELELLNLKHDFPARPTFDPRSCLPRAKLDPIHVPQIEDIYIDVLHEVELRRKDHSRLALAEIIQYGVAIVPKGFQTTEDEVDKVYTDTDGDDWPFPAIDRTKAPQTIEERVKETLRRTEHWCRMNSLIYLGVDFTTSPLGNAPPRSKKQPKGKGKGVEGESSTIQEEAPESPPSAAPEQVITLDSPEKEAEEEVPIGPSTQDVGIATTTEVPSVPSSSLPSPPRATQATIPLVVSSSPSSTVSPASSSIFSSLVDLSSSISSLISELPSLPMSSAAAVSLPSVGTSSAILSMPPPRVSTFFPSSTAAAPSSVSGPSTIGPAWISQQLSQQKRKVPIAPMDFSVIPSKGAKKQKPVTRFSQSAAGERVMEIAYPNPLKEKKDLSPTDFTVTQVTMGTSSESLQGEALSAVDALCKKLQEIKEEKRQLKEQNKYLLQALQKMGSAPPTTAAETSELLSQEKINEYAKIGEQGMAVSAWRSQILKDSEKVIAEFSDLYLNISKVNKELQALAGPISEELEHARLQHETFQQMFDCSVEDLVKFGVFGHPRALNKIMSTLDYRVDQLEFILEKIDKVKEEALDAMHQMERIVLNMSPGLLTPSFTLRKADETTRIFKEIASQGTGPEVTFDTESINNLLACRDFIGFLIEAEKDYSKLPEKLIDERETCEAISDRHKDPSQDQLGPIINKFMEYRSQFHISSPEEQQKQSTPFRPQDDDDE</sequence>
<evidence type="ECO:0000313" key="4">
    <source>
        <dbReference type="Proteomes" id="UP000824469"/>
    </source>
</evidence>
<feature type="region of interest" description="Disordered" evidence="2">
    <location>
        <begin position="1127"/>
        <end position="1152"/>
    </location>
</feature>
<evidence type="ECO:0000256" key="1">
    <source>
        <dbReference type="SAM" id="Coils"/>
    </source>
</evidence>
<keyword evidence="1" id="KW-0175">Coiled coil</keyword>
<reference evidence="3 4" key="1">
    <citation type="journal article" date="2021" name="Nat. Plants">
        <title>The Taxus genome provides insights into paclitaxel biosynthesis.</title>
        <authorList>
            <person name="Xiong X."/>
            <person name="Gou J."/>
            <person name="Liao Q."/>
            <person name="Li Y."/>
            <person name="Zhou Q."/>
            <person name="Bi G."/>
            <person name="Li C."/>
            <person name="Du R."/>
            <person name="Wang X."/>
            <person name="Sun T."/>
            <person name="Guo L."/>
            <person name="Liang H."/>
            <person name="Lu P."/>
            <person name="Wu Y."/>
            <person name="Zhang Z."/>
            <person name="Ro D.K."/>
            <person name="Shang Y."/>
            <person name="Huang S."/>
            <person name="Yan J."/>
        </authorList>
    </citation>
    <scope>NUCLEOTIDE SEQUENCE [LARGE SCALE GENOMIC DNA]</scope>
    <source>
        <strain evidence="3">Ta-2019</strain>
    </source>
</reference>
<gene>
    <name evidence="3" type="ORF">KI387_041225</name>
</gene>
<feature type="compositionally biased region" description="Polar residues" evidence="2">
    <location>
        <begin position="1129"/>
        <end position="1144"/>
    </location>
</feature>
<evidence type="ECO:0000256" key="2">
    <source>
        <dbReference type="SAM" id="MobiDB-lite"/>
    </source>
</evidence>
<comment type="caution">
    <text evidence="3">The sequence shown here is derived from an EMBL/GenBank/DDBJ whole genome shotgun (WGS) entry which is preliminary data.</text>
</comment>
<feature type="compositionally biased region" description="Basic residues" evidence="2">
    <location>
        <begin position="580"/>
        <end position="589"/>
    </location>
</feature>
<evidence type="ECO:0000313" key="3">
    <source>
        <dbReference type="EMBL" id="KAH9293570.1"/>
    </source>
</evidence>
<feature type="region of interest" description="Disordered" evidence="2">
    <location>
        <begin position="573"/>
        <end position="614"/>
    </location>
</feature>
<feature type="coiled-coil region" evidence="1">
    <location>
        <begin position="844"/>
        <end position="874"/>
    </location>
</feature>
<protein>
    <submittedName>
        <fullName evidence="3">Uncharacterized protein</fullName>
    </submittedName>
</protein>
<dbReference type="Proteomes" id="UP000824469">
    <property type="component" value="Unassembled WGS sequence"/>
</dbReference>
<accession>A0AA38C527</accession>
<keyword evidence="4" id="KW-1185">Reference proteome</keyword>
<dbReference type="EMBL" id="JAHRHJ020000987">
    <property type="protein sequence ID" value="KAH9293570.1"/>
    <property type="molecule type" value="Genomic_DNA"/>
</dbReference>
<proteinExistence type="predicted"/>